<dbReference type="GO" id="GO:0005829">
    <property type="term" value="C:cytosol"/>
    <property type="evidence" value="ECO:0007669"/>
    <property type="project" value="TreeGrafter"/>
</dbReference>
<evidence type="ECO:0000256" key="4">
    <source>
        <dbReference type="SAM" id="MobiDB-lite"/>
    </source>
</evidence>
<gene>
    <name evidence="6" type="ORF">KFE25_011993</name>
</gene>
<feature type="transmembrane region" description="Helical" evidence="5">
    <location>
        <begin position="119"/>
        <end position="140"/>
    </location>
</feature>
<dbReference type="SMART" id="SM00368">
    <property type="entry name" value="LRR_RI"/>
    <property type="match status" value="10"/>
</dbReference>
<dbReference type="PANTHER" id="PTHR24113">
    <property type="entry name" value="RAN GTPASE-ACTIVATING PROTEIN 1"/>
    <property type="match status" value="1"/>
</dbReference>
<dbReference type="Proteomes" id="UP000751190">
    <property type="component" value="Unassembled WGS sequence"/>
</dbReference>
<feature type="transmembrane region" description="Helical" evidence="5">
    <location>
        <begin position="95"/>
        <end position="113"/>
    </location>
</feature>
<dbReference type="InterPro" id="IPR001611">
    <property type="entry name" value="Leu-rich_rpt"/>
</dbReference>
<reference evidence="6" key="1">
    <citation type="submission" date="2021-05" db="EMBL/GenBank/DDBJ databases">
        <title>The genome of the haptophyte Pavlova lutheri (Diacronema luteri, Pavlovales) - a model for lipid biosynthesis in eukaryotic algae.</title>
        <authorList>
            <person name="Hulatt C.J."/>
            <person name="Posewitz M.C."/>
        </authorList>
    </citation>
    <scope>NUCLEOTIDE SEQUENCE</scope>
    <source>
        <strain evidence="6">NIVA-4/92</strain>
    </source>
</reference>
<sequence length="1150" mass="119107">MGAGCSARRRGSPEARALREGDLESSSGSPRDSRASLATLGGSSARRLSRSVSRVRLLPSLAGGDGGERGPSGARARAPRVHAWLDAARQRMGELLLLADIAADVLVACALLRAGHARAAWACFAIIGGHMLCAHAFLLAQMAQTRGHVPALLGCADGELHLFGARLSWRARPEERGWPVLSTLACLGPVGALLLDVLMAAHNLLGGFGDEWGDLELFELSYRKARVVAEALCEALPTACVLCALLASGATAWRDGDGSDGASSGWGVPLWALLATSLALSLEQLAQAALHVRWSAARMLVSPAEFVWRLGRRSGGAPLYELSLDLLDEVVIAVPLRGLELDELCALLEDRPRVQRVILGDEVVSLRRPSARALQARHAQLMRSLLWAQLGDDWARPTQDERAGAEGAHKGGGTGASTTRAHSRLCPSGSQHGGSCASLDDLPLPGGQRRRAPARRGWAAALGIAPHGRARRPSCASDDGASTPTRVGKRLAPLADGEAGASASGLAAEEVGGEAAGGDPAVRLAKLLPVVAVPALLQSGQARAHVPAPELRHVRSSLRSRAVLLEAAQLPVAAMPALAHFWSARARAAMARGLPLPVYGVPDELLVGTTLLPIHHLATGGPRVRMGALGDGDVNLAVLVAELARANAKLMELELGDERLPVGALREGATQLELAANLSPAARVTAAQLIGGGHTRGQPLRSLRIVPPSPNADDVAELSVGALVRARKVDLPEAFTHPGQLHLVTWLLRHNDNLTVLGLGGNGIGDDGAECVAQLVASSDTLVVLSLFKNKVGDAGGSALATALGTNRTLAVLGLGDNRLGDAAAADLADALASNRSLTHVSLVGNKIGSAGAHALVAAIAANDCLTQLNLLRNRFDEDAARALVAACARKTRRAPNRDARTREARQGPLRMPRGSALAPDVGGDAEPATHQLISLCGSHAGLAHAQLRCRSAADPHLAGYDLLAHAGLSRLDLGANALGDRGATVLAHAIAVQGAALSLSRLALHANDIADLGAIELARAIATHAPRLTKLELGGNRIGSDGALALGQALRSKGPLLHLHLQANLIGDDGGVALGDALAVNRTLVGLYLSHNELGDRAAAAIGSALLANVLDGGALAELWLDGNKRLTRRGRTAVSTGWAGRRRSGLRT</sequence>
<dbReference type="GO" id="GO:0031267">
    <property type="term" value="F:small GTPase binding"/>
    <property type="evidence" value="ECO:0007669"/>
    <property type="project" value="TreeGrafter"/>
</dbReference>
<evidence type="ECO:0000256" key="5">
    <source>
        <dbReference type="SAM" id="Phobius"/>
    </source>
</evidence>
<evidence type="ECO:0000313" key="6">
    <source>
        <dbReference type="EMBL" id="KAG8457927.1"/>
    </source>
</evidence>
<name>A0A8J6C0I3_DIALT</name>
<dbReference type="OrthoDB" id="120976at2759"/>
<protein>
    <submittedName>
        <fullName evidence="6">Uncharacterized protein</fullName>
    </submittedName>
</protein>
<dbReference type="Gene3D" id="3.80.10.10">
    <property type="entry name" value="Ribonuclease Inhibitor"/>
    <property type="match status" value="2"/>
</dbReference>
<feature type="region of interest" description="Disordered" evidence="4">
    <location>
        <begin position="1"/>
        <end position="42"/>
    </location>
</feature>
<keyword evidence="1" id="KW-0343">GTPase activation</keyword>
<dbReference type="AlphaFoldDB" id="A0A8J6C0I3"/>
<evidence type="ECO:0000313" key="7">
    <source>
        <dbReference type="Proteomes" id="UP000751190"/>
    </source>
</evidence>
<keyword evidence="5" id="KW-1133">Transmembrane helix</keyword>
<dbReference type="GO" id="GO:0006913">
    <property type="term" value="P:nucleocytoplasmic transport"/>
    <property type="evidence" value="ECO:0007669"/>
    <property type="project" value="TreeGrafter"/>
</dbReference>
<evidence type="ECO:0000256" key="1">
    <source>
        <dbReference type="ARBA" id="ARBA00022468"/>
    </source>
</evidence>
<keyword evidence="5" id="KW-0812">Transmembrane</keyword>
<dbReference type="InterPro" id="IPR032675">
    <property type="entry name" value="LRR_dom_sf"/>
</dbReference>
<dbReference type="PANTHER" id="PTHR24113:SF12">
    <property type="entry name" value="RAN GTPASE-ACTIVATING PROTEIN 1"/>
    <property type="match status" value="1"/>
</dbReference>
<feature type="compositionally biased region" description="Basic and acidic residues" evidence="4">
    <location>
        <begin position="896"/>
        <end position="906"/>
    </location>
</feature>
<dbReference type="InterPro" id="IPR027038">
    <property type="entry name" value="RanGap"/>
</dbReference>
<dbReference type="GO" id="GO:0005634">
    <property type="term" value="C:nucleus"/>
    <property type="evidence" value="ECO:0007669"/>
    <property type="project" value="TreeGrafter"/>
</dbReference>
<dbReference type="SUPFAM" id="SSF52047">
    <property type="entry name" value="RNI-like"/>
    <property type="match status" value="2"/>
</dbReference>
<comment type="caution">
    <text evidence="6">The sequence shown here is derived from an EMBL/GenBank/DDBJ whole genome shotgun (WGS) entry which is preliminary data.</text>
</comment>
<keyword evidence="7" id="KW-1185">Reference proteome</keyword>
<dbReference type="Pfam" id="PF13516">
    <property type="entry name" value="LRR_6"/>
    <property type="match status" value="6"/>
</dbReference>
<evidence type="ECO:0000256" key="3">
    <source>
        <dbReference type="ARBA" id="ARBA00022737"/>
    </source>
</evidence>
<dbReference type="GO" id="GO:0005096">
    <property type="term" value="F:GTPase activator activity"/>
    <property type="evidence" value="ECO:0007669"/>
    <property type="project" value="UniProtKB-KW"/>
</dbReference>
<keyword evidence="5" id="KW-0472">Membrane</keyword>
<dbReference type="EMBL" id="JAGTXO010000060">
    <property type="protein sequence ID" value="KAG8457927.1"/>
    <property type="molecule type" value="Genomic_DNA"/>
</dbReference>
<proteinExistence type="predicted"/>
<feature type="region of interest" description="Disordered" evidence="4">
    <location>
        <begin position="894"/>
        <end position="916"/>
    </location>
</feature>
<feature type="region of interest" description="Disordered" evidence="4">
    <location>
        <begin position="399"/>
        <end position="453"/>
    </location>
</feature>
<dbReference type="GO" id="GO:0048471">
    <property type="term" value="C:perinuclear region of cytoplasm"/>
    <property type="evidence" value="ECO:0007669"/>
    <property type="project" value="TreeGrafter"/>
</dbReference>
<keyword evidence="3" id="KW-0677">Repeat</keyword>
<keyword evidence="2" id="KW-0433">Leucine-rich repeat</keyword>
<accession>A0A8J6C0I3</accession>
<organism evidence="6 7">
    <name type="scientific">Diacronema lutheri</name>
    <name type="common">Unicellular marine alga</name>
    <name type="synonym">Monochrysis lutheri</name>
    <dbReference type="NCBI Taxonomy" id="2081491"/>
    <lineage>
        <taxon>Eukaryota</taxon>
        <taxon>Haptista</taxon>
        <taxon>Haptophyta</taxon>
        <taxon>Pavlovophyceae</taxon>
        <taxon>Pavlovales</taxon>
        <taxon>Pavlovaceae</taxon>
        <taxon>Diacronema</taxon>
    </lineage>
</organism>
<feature type="compositionally biased region" description="Basic and acidic residues" evidence="4">
    <location>
        <begin position="399"/>
        <end position="409"/>
    </location>
</feature>
<feature type="region of interest" description="Disordered" evidence="4">
    <location>
        <begin position="468"/>
        <end position="487"/>
    </location>
</feature>
<evidence type="ECO:0000256" key="2">
    <source>
        <dbReference type="ARBA" id="ARBA00022614"/>
    </source>
</evidence>
<feature type="compositionally biased region" description="Basic and acidic residues" evidence="4">
    <location>
        <begin position="11"/>
        <end position="22"/>
    </location>
</feature>